<accession>A0A8S5T2K1</accession>
<organism evidence="1">
    <name type="scientific">Myoviridae sp. ctqfO1</name>
    <dbReference type="NCBI Taxonomy" id="2827710"/>
    <lineage>
        <taxon>Viruses</taxon>
        <taxon>Duplodnaviria</taxon>
        <taxon>Heunggongvirae</taxon>
        <taxon>Uroviricota</taxon>
        <taxon>Caudoviricetes</taxon>
    </lineage>
</organism>
<evidence type="ECO:0000313" key="1">
    <source>
        <dbReference type="EMBL" id="DAF57489.1"/>
    </source>
</evidence>
<protein>
    <submittedName>
        <fullName evidence="1">Uncharacterized protein</fullName>
    </submittedName>
</protein>
<dbReference type="EMBL" id="BK032734">
    <property type="protein sequence ID" value="DAF57489.1"/>
    <property type="molecule type" value="Genomic_DNA"/>
</dbReference>
<proteinExistence type="predicted"/>
<sequence length="55" mass="6294">MSVCLTLQFRFYLTISLDPLANIALLGKPQYLVCICIISQKKPLVNSFLKFFLLN</sequence>
<reference evidence="1" key="1">
    <citation type="journal article" date="2021" name="Proc. Natl. Acad. Sci. U.S.A.">
        <title>A Catalog of Tens of Thousands of Viruses from Human Metagenomes Reveals Hidden Associations with Chronic Diseases.</title>
        <authorList>
            <person name="Tisza M.J."/>
            <person name="Buck C.B."/>
        </authorList>
    </citation>
    <scope>NUCLEOTIDE SEQUENCE</scope>
    <source>
        <strain evidence="1">CtqfO1</strain>
    </source>
</reference>
<name>A0A8S5T2K1_9CAUD</name>